<keyword evidence="3 6" id="KW-0547">Nucleotide-binding</keyword>
<keyword evidence="5 6" id="KW-0067">ATP-binding</keyword>
<evidence type="ECO:0000313" key="10">
    <source>
        <dbReference type="Proteomes" id="UP001627284"/>
    </source>
</evidence>
<evidence type="ECO:0000256" key="4">
    <source>
        <dbReference type="ARBA" id="ARBA00022777"/>
    </source>
</evidence>
<feature type="domain" description="Protein kinase" evidence="8">
    <location>
        <begin position="648"/>
        <end position="936"/>
    </location>
</feature>
<feature type="binding site" evidence="6">
    <location>
        <position position="265"/>
    </location>
    <ligand>
        <name>ATP</name>
        <dbReference type="ChEBI" id="CHEBI:30616"/>
    </ligand>
</feature>
<dbReference type="AlphaFoldDB" id="A0ABD2TXA7"/>
<dbReference type="Gene3D" id="3.30.200.20">
    <property type="entry name" value="Phosphorylase Kinase, domain 1"/>
    <property type="match status" value="2"/>
</dbReference>
<dbReference type="CDD" id="cd14066">
    <property type="entry name" value="STKc_IRAK"/>
    <property type="match status" value="1"/>
</dbReference>
<protein>
    <recommendedName>
        <fullName evidence="8">Protein kinase domain-containing protein</fullName>
    </recommendedName>
</protein>
<evidence type="ECO:0000256" key="6">
    <source>
        <dbReference type="PROSITE-ProRule" id="PRU10141"/>
    </source>
</evidence>
<dbReference type="Pfam" id="PF07714">
    <property type="entry name" value="PK_Tyr_Ser-Thr"/>
    <property type="match status" value="1"/>
</dbReference>
<accession>A0ABD2TXA7</accession>
<dbReference type="GO" id="GO:0005524">
    <property type="term" value="F:ATP binding"/>
    <property type="evidence" value="ECO:0007669"/>
    <property type="project" value="UniProtKB-UniRule"/>
</dbReference>
<sequence length="969" mass="109891">MELKRLCFVLPSDDFDEIDHETQEVESHKPKKKIESLSKRGCGGQVFDGEKQVPKIKNESFAKRGFRGQVFDGEKQVPKGKNESFFKRGSEGEILDCEKQVSKVKNESFSKRDSEGEVFDCEKQVSKGKNKSFSKRGYGGQVLDGEKQVPKKKNESLTKRGCGGQVLDFIHESFSKLLDSKWVTCCHQEFGEKQFSGVFHDTEGMQLGEKGGGDYNHHHNPRIFSYSELFIGSNGFSEDEVLGSGGFGKVFRAVLPSDGTVVAVKCLAEKGEKFEKTFAAELVAVAHLRHRNLVRLRGWCFHDDQLFLVYDYMPNSSLDRILFRKQENTGSPVLDWERRKNIVNGLSAALFYLHEQLETQIIHRDVKTSNVMLDSHFNARLGDFGLARWLEHELEYQPRTPSMKNQQFRLAETTRIGGTIGYLPPESFQKKGSATAKSDVFSFGIVVLEIVSGRRAVDLASPDDQIILLDWIRRLSDEKLALQAGDSRLVDGSYKLNDMERLIHIGLLCTLHEPQSRPNMKWVVEALSGHIYGKLPDLPCFKSHPLYISLSSPSNSTTSNTITSRSTATTSTSTTPGFNSTMFITATGDTMYLSAESGSTSSNNESGNCSSNNESGNCSSRRQSSNFLMVETAREITFKEIIAATDNFSDSRRVAEIDFGTAYHGFLENNQHVLVKRLGMKTCPALRVRFSNELQNLGRLRHRNLVQLRGWCTEQGEMLVIYEYSQSSLLSHLLFHQNHHRDNASSTLRWRHRYNIVKSLASAVRYLHEEWDEQVIHRCITSSAIILDPDMNPRLGCFALAEFLTRNEHSHHVVVDKNKSVRGIFGYMSPEHMDSGDATTMADVYSFGVVLLEIVSGQMAVDFRRPEALLVNRVHEFEVQKRPYEQLADWRLNGNFNTRELIRLVKLGMACTRYDPESRPSMRQIVNILDGHDQWLMENGRKKENPEEWRTRNASALSLVRRIQALGIQ</sequence>
<dbReference type="SMART" id="SM00220">
    <property type="entry name" value="S_TKc"/>
    <property type="match status" value="2"/>
</dbReference>
<dbReference type="Proteomes" id="UP001627284">
    <property type="component" value="Unassembled WGS sequence"/>
</dbReference>
<dbReference type="FunFam" id="1.10.510.10:FF:000603">
    <property type="entry name" value="Receptor like protein kinase S.2"/>
    <property type="match status" value="1"/>
</dbReference>
<dbReference type="PROSITE" id="PS00108">
    <property type="entry name" value="PROTEIN_KINASE_ST"/>
    <property type="match status" value="1"/>
</dbReference>
<keyword evidence="2" id="KW-0808">Transferase</keyword>
<dbReference type="InterPro" id="IPR017441">
    <property type="entry name" value="Protein_kinase_ATP_BS"/>
</dbReference>
<dbReference type="InterPro" id="IPR000719">
    <property type="entry name" value="Prot_kinase_dom"/>
</dbReference>
<dbReference type="InterPro" id="IPR011009">
    <property type="entry name" value="Kinase-like_dom_sf"/>
</dbReference>
<keyword evidence="1" id="KW-0723">Serine/threonine-protein kinase</keyword>
<dbReference type="InterPro" id="IPR001245">
    <property type="entry name" value="Ser-Thr/Tyr_kinase_cat_dom"/>
</dbReference>
<dbReference type="SUPFAM" id="SSF56112">
    <property type="entry name" value="Protein kinase-like (PK-like)"/>
    <property type="match status" value="2"/>
</dbReference>
<dbReference type="InterPro" id="IPR050528">
    <property type="entry name" value="L-type_Lectin-RKs"/>
</dbReference>
<dbReference type="GO" id="GO:0051707">
    <property type="term" value="P:response to other organism"/>
    <property type="evidence" value="ECO:0007669"/>
    <property type="project" value="UniProtKB-ARBA"/>
</dbReference>
<dbReference type="Pfam" id="PF00069">
    <property type="entry name" value="Pkinase"/>
    <property type="match status" value="1"/>
</dbReference>
<comment type="caution">
    <text evidence="9">The sequence shown here is derived from an EMBL/GenBank/DDBJ whole genome shotgun (WGS) entry which is preliminary data.</text>
</comment>
<name>A0ABD2TXA7_9SOLN</name>
<dbReference type="FunFam" id="1.10.510.10:FF:000723">
    <property type="entry name" value="Receptor like protein kinase S.2"/>
    <property type="match status" value="1"/>
</dbReference>
<dbReference type="PROSITE" id="PS50011">
    <property type="entry name" value="PROTEIN_KINASE_DOM"/>
    <property type="match status" value="2"/>
</dbReference>
<gene>
    <name evidence="9" type="ORF">AABB24_016480</name>
</gene>
<keyword evidence="4" id="KW-0418">Kinase</keyword>
<organism evidence="9 10">
    <name type="scientific">Solanum stoloniferum</name>
    <dbReference type="NCBI Taxonomy" id="62892"/>
    <lineage>
        <taxon>Eukaryota</taxon>
        <taxon>Viridiplantae</taxon>
        <taxon>Streptophyta</taxon>
        <taxon>Embryophyta</taxon>
        <taxon>Tracheophyta</taxon>
        <taxon>Spermatophyta</taxon>
        <taxon>Magnoliopsida</taxon>
        <taxon>eudicotyledons</taxon>
        <taxon>Gunneridae</taxon>
        <taxon>Pentapetalae</taxon>
        <taxon>asterids</taxon>
        <taxon>lamiids</taxon>
        <taxon>Solanales</taxon>
        <taxon>Solanaceae</taxon>
        <taxon>Solanoideae</taxon>
        <taxon>Solaneae</taxon>
        <taxon>Solanum</taxon>
    </lineage>
</organism>
<keyword evidence="10" id="KW-1185">Reference proteome</keyword>
<feature type="domain" description="Protein kinase" evidence="8">
    <location>
        <begin position="236"/>
        <end position="533"/>
    </location>
</feature>
<evidence type="ECO:0000256" key="1">
    <source>
        <dbReference type="ARBA" id="ARBA00022527"/>
    </source>
</evidence>
<reference evidence="9 10" key="1">
    <citation type="submission" date="2024-05" db="EMBL/GenBank/DDBJ databases">
        <title>De novo assembly of an allotetraploid wild potato.</title>
        <authorList>
            <person name="Hosaka A.J."/>
        </authorList>
    </citation>
    <scope>NUCLEOTIDE SEQUENCE [LARGE SCALE GENOMIC DNA]</scope>
    <source>
        <tissue evidence="9">Young leaves</tissue>
    </source>
</reference>
<proteinExistence type="predicted"/>
<dbReference type="InterPro" id="IPR008271">
    <property type="entry name" value="Ser/Thr_kinase_AS"/>
</dbReference>
<evidence type="ECO:0000313" key="9">
    <source>
        <dbReference type="EMBL" id="KAL3359996.1"/>
    </source>
</evidence>
<evidence type="ECO:0000256" key="2">
    <source>
        <dbReference type="ARBA" id="ARBA00022679"/>
    </source>
</evidence>
<dbReference type="Gene3D" id="1.10.510.10">
    <property type="entry name" value="Transferase(Phosphotransferase) domain 1"/>
    <property type="match status" value="2"/>
</dbReference>
<dbReference type="EMBL" id="JBJKTR010000009">
    <property type="protein sequence ID" value="KAL3359996.1"/>
    <property type="molecule type" value="Genomic_DNA"/>
</dbReference>
<dbReference type="PROSITE" id="PS00107">
    <property type="entry name" value="PROTEIN_KINASE_ATP"/>
    <property type="match status" value="1"/>
</dbReference>
<evidence type="ECO:0000256" key="5">
    <source>
        <dbReference type="ARBA" id="ARBA00022840"/>
    </source>
</evidence>
<dbReference type="PANTHER" id="PTHR27007">
    <property type="match status" value="1"/>
</dbReference>
<feature type="region of interest" description="Disordered" evidence="7">
    <location>
        <begin position="552"/>
        <end position="574"/>
    </location>
</feature>
<feature type="region of interest" description="Disordered" evidence="7">
    <location>
        <begin position="595"/>
        <end position="621"/>
    </location>
</feature>
<evidence type="ECO:0000256" key="3">
    <source>
        <dbReference type="ARBA" id="ARBA00022741"/>
    </source>
</evidence>
<evidence type="ECO:0000259" key="8">
    <source>
        <dbReference type="PROSITE" id="PS50011"/>
    </source>
</evidence>
<feature type="compositionally biased region" description="Low complexity" evidence="7">
    <location>
        <begin position="596"/>
        <end position="620"/>
    </location>
</feature>
<dbReference type="GO" id="GO:0004674">
    <property type="term" value="F:protein serine/threonine kinase activity"/>
    <property type="evidence" value="ECO:0007669"/>
    <property type="project" value="UniProtKB-KW"/>
</dbReference>
<evidence type="ECO:0000256" key="7">
    <source>
        <dbReference type="SAM" id="MobiDB-lite"/>
    </source>
</evidence>